<dbReference type="Pfam" id="PF13472">
    <property type="entry name" value="Lipase_GDSL_2"/>
    <property type="match status" value="1"/>
</dbReference>
<dbReference type="KEGG" id="kdj:28966075"/>
<dbReference type="Gene3D" id="3.40.50.1110">
    <property type="entry name" value="SGNH hydrolase"/>
    <property type="match status" value="1"/>
</dbReference>
<protein>
    <recommendedName>
        <fullName evidence="1">SGNH hydrolase-type esterase domain-containing protein</fullName>
    </recommendedName>
</protein>
<dbReference type="EMBL" id="CP144531">
    <property type="protein sequence ID" value="WWC58946.1"/>
    <property type="molecule type" value="Genomic_DNA"/>
</dbReference>
<dbReference type="RefSeq" id="XP_018265998.2">
    <property type="nucleotide sequence ID" value="XM_018405717.2"/>
</dbReference>
<dbReference type="InterPro" id="IPR036514">
    <property type="entry name" value="SGNH_hydro_sf"/>
</dbReference>
<dbReference type="InterPro" id="IPR013830">
    <property type="entry name" value="SGNH_hydro"/>
</dbReference>
<accession>A0AAJ8KK18</accession>
<sequence>MARPIQDAIVLMGDSITSRQDVPLSLNALLSEAYRRTIDVLNRGLGAYNTRFYLPLLDQSLLRRGESPNPQEIRLVTIWFGANDSVLPEFLQHVPLDEYISNLNAILTKLTSAESEYEVAHQKGPLNIVLITPPPIYPEMMGDEDFAGQRVLENTKRYAEAVLEIGKKWQSSETAKGNWKIRTVDMFKGTLDDAGGSGEKLRPYFTDGLHLSTKGYDVLWQKLSVILETDFKGRGIAPSEIEFTIPDWSILDHTNPHSAVDKMKGPYKRV</sequence>
<dbReference type="GO" id="GO:0016788">
    <property type="term" value="F:hydrolase activity, acting on ester bonds"/>
    <property type="evidence" value="ECO:0007669"/>
    <property type="project" value="InterPro"/>
</dbReference>
<dbReference type="Proteomes" id="UP000078595">
    <property type="component" value="Chromosome 2"/>
</dbReference>
<dbReference type="CDD" id="cd01838">
    <property type="entry name" value="Isoamyl_acetate_hydrolase_like"/>
    <property type="match status" value="1"/>
</dbReference>
<evidence type="ECO:0000259" key="1">
    <source>
        <dbReference type="Pfam" id="PF13472"/>
    </source>
</evidence>
<evidence type="ECO:0000313" key="3">
    <source>
        <dbReference type="Proteomes" id="UP000078595"/>
    </source>
</evidence>
<name>A0AAJ8KK18_9TREE</name>
<dbReference type="PANTHER" id="PTHR14209">
    <property type="entry name" value="ISOAMYL ACETATE-HYDROLYZING ESTERASE 1"/>
    <property type="match status" value="1"/>
</dbReference>
<evidence type="ECO:0000313" key="2">
    <source>
        <dbReference type="EMBL" id="WWC58946.1"/>
    </source>
</evidence>
<keyword evidence="3" id="KW-1185">Reference proteome</keyword>
<dbReference type="SUPFAM" id="SSF52266">
    <property type="entry name" value="SGNH hydrolase"/>
    <property type="match status" value="1"/>
</dbReference>
<dbReference type="PANTHER" id="PTHR14209:SF19">
    <property type="entry name" value="ISOAMYL ACETATE-HYDROLYZING ESTERASE 1 HOMOLOG"/>
    <property type="match status" value="1"/>
</dbReference>
<dbReference type="AlphaFoldDB" id="A0AAJ8KK18"/>
<dbReference type="InterPro" id="IPR045136">
    <property type="entry name" value="Iah1-like"/>
</dbReference>
<reference evidence="2" key="1">
    <citation type="submission" date="2013-07" db="EMBL/GenBank/DDBJ databases">
        <authorList>
            <consortium name="The Broad Institute Genome Sequencing Platform"/>
            <person name="Cuomo C."/>
            <person name="Litvintseva A."/>
            <person name="Chen Y."/>
            <person name="Heitman J."/>
            <person name="Sun S."/>
            <person name="Springer D."/>
            <person name="Dromer F."/>
            <person name="Young S.K."/>
            <person name="Zeng Q."/>
            <person name="Gargeya S."/>
            <person name="Fitzgerald M."/>
            <person name="Abouelleil A."/>
            <person name="Alvarado L."/>
            <person name="Berlin A.M."/>
            <person name="Chapman S.B."/>
            <person name="Dewar J."/>
            <person name="Goldberg J."/>
            <person name="Griggs A."/>
            <person name="Gujja S."/>
            <person name="Hansen M."/>
            <person name="Howarth C."/>
            <person name="Imamovic A."/>
            <person name="Larimer J."/>
            <person name="McCowan C."/>
            <person name="Murphy C."/>
            <person name="Pearson M."/>
            <person name="Priest M."/>
            <person name="Roberts A."/>
            <person name="Saif S."/>
            <person name="Shea T."/>
            <person name="Sykes S."/>
            <person name="Wortman J."/>
            <person name="Nusbaum C."/>
            <person name="Birren B."/>
        </authorList>
    </citation>
    <scope>NUCLEOTIDE SEQUENCE</scope>
    <source>
        <strain evidence="2">CBS 10117</strain>
    </source>
</reference>
<gene>
    <name evidence="2" type="ORF">I303_101491</name>
</gene>
<proteinExistence type="predicted"/>
<feature type="domain" description="SGNH hydrolase-type esterase" evidence="1">
    <location>
        <begin position="12"/>
        <end position="217"/>
    </location>
</feature>
<dbReference type="GeneID" id="28966075"/>
<organism evidence="2 3">
    <name type="scientific">Kwoniella dejecticola CBS 10117</name>
    <dbReference type="NCBI Taxonomy" id="1296121"/>
    <lineage>
        <taxon>Eukaryota</taxon>
        <taxon>Fungi</taxon>
        <taxon>Dikarya</taxon>
        <taxon>Basidiomycota</taxon>
        <taxon>Agaricomycotina</taxon>
        <taxon>Tremellomycetes</taxon>
        <taxon>Tremellales</taxon>
        <taxon>Cryptococcaceae</taxon>
        <taxon>Kwoniella</taxon>
    </lineage>
</organism>
<reference evidence="2" key="2">
    <citation type="submission" date="2024-02" db="EMBL/GenBank/DDBJ databases">
        <title>Comparative genomics of Cryptococcus and Kwoniella reveals pathogenesis evolution and contrasting modes of karyotype evolution via chromosome fusion or intercentromeric recombination.</title>
        <authorList>
            <person name="Coelho M.A."/>
            <person name="David-Palma M."/>
            <person name="Shea T."/>
            <person name="Bowers K."/>
            <person name="McGinley-Smith S."/>
            <person name="Mohammad A.W."/>
            <person name="Gnirke A."/>
            <person name="Yurkov A.M."/>
            <person name="Nowrousian M."/>
            <person name="Sun S."/>
            <person name="Cuomo C.A."/>
            <person name="Heitman J."/>
        </authorList>
    </citation>
    <scope>NUCLEOTIDE SEQUENCE</scope>
    <source>
        <strain evidence="2">CBS 10117</strain>
    </source>
</reference>